<dbReference type="Pfam" id="PF00676">
    <property type="entry name" value="E1_dh"/>
    <property type="match status" value="1"/>
</dbReference>
<gene>
    <name evidence="5" type="ORF">E3J59_02030</name>
</gene>
<reference evidence="5 6" key="1">
    <citation type="submission" date="2019-03" db="EMBL/GenBank/DDBJ databases">
        <title>Metabolic potential of uncultured bacteria and archaea associated with petroleum seepage in deep-sea sediments.</title>
        <authorList>
            <person name="Dong X."/>
            <person name="Hubert C."/>
        </authorList>
    </citation>
    <scope>NUCLEOTIDE SEQUENCE [LARGE SCALE GENOMIC DNA]</scope>
    <source>
        <strain evidence="5">E29_bin78</strain>
    </source>
</reference>
<keyword evidence="2" id="KW-0560">Oxidoreductase</keyword>
<evidence type="ECO:0000256" key="3">
    <source>
        <dbReference type="ARBA" id="ARBA00023052"/>
    </source>
</evidence>
<dbReference type="AlphaFoldDB" id="A0A523UYA5"/>
<dbReference type="EMBL" id="SOJK01000088">
    <property type="protein sequence ID" value="TET47483.1"/>
    <property type="molecule type" value="Genomic_DNA"/>
</dbReference>
<dbReference type="PANTHER" id="PTHR11516">
    <property type="entry name" value="PYRUVATE DEHYDROGENASE E1 COMPONENT, ALPHA SUBUNIT BACTERIAL AND ORGANELLAR"/>
    <property type="match status" value="1"/>
</dbReference>
<dbReference type="SUPFAM" id="SSF52518">
    <property type="entry name" value="Thiamin diphosphate-binding fold (THDP-binding)"/>
    <property type="match status" value="1"/>
</dbReference>
<evidence type="ECO:0000313" key="6">
    <source>
        <dbReference type="Proteomes" id="UP000320679"/>
    </source>
</evidence>
<sequence length="147" mass="15377">MYTDMLKIRLWETKIKDLALKGGFRGVAHLYVGEEAIAVGVCSALRRDDYIASTHRGHGHLIAKGGDLNLMLAEITHKATGYCKGYGGSLHITDMGLGILGMDGIVGTSHLFGAGAAYGIKVKGTDQVAVSFGGDGSIQGSFFTSAA</sequence>
<evidence type="ECO:0000259" key="4">
    <source>
        <dbReference type="Pfam" id="PF00676"/>
    </source>
</evidence>
<dbReference type="Proteomes" id="UP000320679">
    <property type="component" value="Unassembled WGS sequence"/>
</dbReference>
<comment type="cofactor">
    <cofactor evidence="1">
        <name>thiamine diphosphate</name>
        <dbReference type="ChEBI" id="CHEBI:58937"/>
    </cofactor>
</comment>
<accession>A0A523UYA5</accession>
<feature type="non-terminal residue" evidence="5">
    <location>
        <position position="147"/>
    </location>
</feature>
<dbReference type="InterPro" id="IPR029061">
    <property type="entry name" value="THDP-binding"/>
</dbReference>
<dbReference type="GO" id="GO:0006086">
    <property type="term" value="P:pyruvate decarboxylation to acetyl-CoA"/>
    <property type="evidence" value="ECO:0007669"/>
    <property type="project" value="TreeGrafter"/>
</dbReference>
<proteinExistence type="predicted"/>
<organism evidence="5 6">
    <name type="scientific">Aerophobetes bacterium</name>
    <dbReference type="NCBI Taxonomy" id="2030807"/>
    <lineage>
        <taxon>Bacteria</taxon>
        <taxon>Candidatus Aerophobota</taxon>
    </lineage>
</organism>
<dbReference type="GO" id="GO:0004739">
    <property type="term" value="F:pyruvate dehydrogenase (acetyl-transferring) activity"/>
    <property type="evidence" value="ECO:0007669"/>
    <property type="project" value="TreeGrafter"/>
</dbReference>
<evidence type="ECO:0000313" key="5">
    <source>
        <dbReference type="EMBL" id="TET47483.1"/>
    </source>
</evidence>
<dbReference type="InterPro" id="IPR001017">
    <property type="entry name" value="DH_E1"/>
</dbReference>
<protein>
    <submittedName>
        <fullName evidence="5">Pyruvate dehydrogenase (Acetyl-transferring) E1 component subunit alpha</fullName>
    </submittedName>
</protein>
<evidence type="ECO:0000256" key="2">
    <source>
        <dbReference type="ARBA" id="ARBA00023002"/>
    </source>
</evidence>
<keyword evidence="5" id="KW-0670">Pyruvate</keyword>
<keyword evidence="3" id="KW-0786">Thiamine pyrophosphate</keyword>
<comment type="caution">
    <text evidence="5">The sequence shown here is derived from an EMBL/GenBank/DDBJ whole genome shotgun (WGS) entry which is preliminary data.</text>
</comment>
<evidence type="ECO:0000256" key="1">
    <source>
        <dbReference type="ARBA" id="ARBA00001964"/>
    </source>
</evidence>
<dbReference type="InterPro" id="IPR050642">
    <property type="entry name" value="PDH_E1_Alpha_Subunit"/>
</dbReference>
<dbReference type="PANTHER" id="PTHR11516:SF60">
    <property type="entry name" value="PYRUVATE DEHYDROGENASE E1 COMPONENT SUBUNIT ALPHA"/>
    <property type="match status" value="1"/>
</dbReference>
<feature type="domain" description="Dehydrogenase E1 component" evidence="4">
    <location>
        <begin position="7"/>
        <end position="145"/>
    </location>
</feature>
<dbReference type="Gene3D" id="3.40.50.970">
    <property type="match status" value="1"/>
</dbReference>
<name>A0A523UYA5_UNCAE</name>